<feature type="domain" description="Glycosyl transferase family 1" evidence="2">
    <location>
        <begin position="190"/>
        <end position="345"/>
    </location>
</feature>
<gene>
    <name evidence="3" type="ORF">IPJ89_02855</name>
</gene>
<dbReference type="PANTHER" id="PTHR46401">
    <property type="entry name" value="GLYCOSYLTRANSFERASE WBBK-RELATED"/>
    <property type="match status" value="1"/>
</dbReference>
<reference evidence="3" key="1">
    <citation type="submission" date="2020-11" db="EMBL/GenBank/DDBJ databases">
        <title>Connecting structure to function with the recovery of over 1000 high-quality activated sludge metagenome-assembled genomes encoding full-length rRNA genes using long-read sequencing.</title>
        <authorList>
            <person name="Singleton C.M."/>
            <person name="Petriglieri F."/>
            <person name="Kristensen J.M."/>
            <person name="Kirkegaard R.H."/>
            <person name="Michaelsen T.Y."/>
            <person name="Andersen M.H."/>
            <person name="Karst S.M."/>
            <person name="Dueholm M.S."/>
            <person name="Nielsen P.H."/>
            <person name="Albertsen M."/>
        </authorList>
    </citation>
    <scope>NUCLEOTIDE SEQUENCE</scope>
    <source>
        <strain evidence="3">Fred_18-Q3-R57-64_BAT3C.431</strain>
    </source>
</reference>
<name>A0A7T9DKU9_9ARCH</name>
<dbReference type="Pfam" id="PF00534">
    <property type="entry name" value="Glycos_transf_1"/>
    <property type="match status" value="1"/>
</dbReference>
<dbReference type="InterPro" id="IPR001296">
    <property type="entry name" value="Glyco_trans_1"/>
</dbReference>
<dbReference type="Proteomes" id="UP000596004">
    <property type="component" value="Chromosome"/>
</dbReference>
<dbReference type="EMBL" id="CP064981">
    <property type="protein sequence ID" value="QQR93152.1"/>
    <property type="molecule type" value="Genomic_DNA"/>
</dbReference>
<protein>
    <submittedName>
        <fullName evidence="3">Glycosyltransferase</fullName>
    </submittedName>
</protein>
<accession>A0A7T9DKU9</accession>
<organism evidence="3">
    <name type="scientific">Candidatus Iainarchaeum sp</name>
    <dbReference type="NCBI Taxonomy" id="3101447"/>
    <lineage>
        <taxon>Archaea</taxon>
        <taxon>Candidatus Iainarchaeota</taxon>
        <taxon>Candidatus Iainarchaeia</taxon>
        <taxon>Candidatus Iainarchaeales</taxon>
        <taxon>Candidatus Iainarchaeaceae</taxon>
        <taxon>Candidatus Iainarchaeum</taxon>
    </lineage>
</organism>
<dbReference type="Gene3D" id="3.40.50.2000">
    <property type="entry name" value="Glycogen Phosphorylase B"/>
    <property type="match status" value="2"/>
</dbReference>
<keyword evidence="1 3" id="KW-0808">Transferase</keyword>
<proteinExistence type="predicted"/>
<dbReference type="PANTHER" id="PTHR46401:SF2">
    <property type="entry name" value="GLYCOSYLTRANSFERASE WBBK-RELATED"/>
    <property type="match status" value="1"/>
</dbReference>
<evidence type="ECO:0000313" key="3">
    <source>
        <dbReference type="EMBL" id="QQR93152.1"/>
    </source>
</evidence>
<sequence length="374" mass="42749">MNKPIIRSRSITVDNKPIRILMLIPEEKNCGITTYAHYLLMQLQPLGGLQVEIAINHAQNRLAEYALLASELEKNTNIIHVQFEFARFGKLFISGVGTPFFYRALSGRTIVVTTLHELPPKDKLFVRLAQCFFLSFILDKSHHIIVHTAESARQLHESHPQYAHKIIVIPHGMLEFNLETKKKNLPIEWKDKKIIGAFGFPAPHKHFESVIEAIAALPEEYVAVMGVGAQTQAHEIYLARLQQYAKELHVAHRVIWNGFVEEQKMAEFFSWLDVVIFPYSHVTESGALALALAHRKAVIARDLPTFREIADKHHCIQLFSTQEELAALIHWIVENPRERKQLIANIDGILAARNWKTIAEQHKKLYVKLAGSEH</sequence>
<evidence type="ECO:0000256" key="1">
    <source>
        <dbReference type="ARBA" id="ARBA00022679"/>
    </source>
</evidence>
<evidence type="ECO:0000259" key="2">
    <source>
        <dbReference type="Pfam" id="PF00534"/>
    </source>
</evidence>
<dbReference type="AlphaFoldDB" id="A0A7T9DKU9"/>
<dbReference type="GO" id="GO:0016757">
    <property type="term" value="F:glycosyltransferase activity"/>
    <property type="evidence" value="ECO:0007669"/>
    <property type="project" value="InterPro"/>
</dbReference>
<dbReference type="SUPFAM" id="SSF53756">
    <property type="entry name" value="UDP-Glycosyltransferase/glycogen phosphorylase"/>
    <property type="match status" value="1"/>
</dbReference>